<evidence type="ECO:0000313" key="4">
    <source>
        <dbReference type="Proteomes" id="UP001143362"/>
    </source>
</evidence>
<protein>
    <submittedName>
        <fullName evidence="3">AMP-dependent synthetase</fullName>
    </submittedName>
</protein>
<evidence type="ECO:0000259" key="1">
    <source>
        <dbReference type="Pfam" id="PF00501"/>
    </source>
</evidence>
<dbReference type="Proteomes" id="UP001143362">
    <property type="component" value="Unassembled WGS sequence"/>
</dbReference>
<evidence type="ECO:0000259" key="2">
    <source>
        <dbReference type="Pfam" id="PF13193"/>
    </source>
</evidence>
<feature type="domain" description="AMP-dependent synthetase/ligase" evidence="1">
    <location>
        <begin position="19"/>
        <end position="374"/>
    </location>
</feature>
<dbReference type="PROSITE" id="PS00455">
    <property type="entry name" value="AMP_BINDING"/>
    <property type="match status" value="1"/>
</dbReference>
<dbReference type="Gene3D" id="3.40.50.12780">
    <property type="entry name" value="N-terminal domain of ligase-like"/>
    <property type="match status" value="1"/>
</dbReference>
<accession>A0ABT3TEJ8</accession>
<proteinExistence type="predicted"/>
<dbReference type="InterPro" id="IPR000873">
    <property type="entry name" value="AMP-dep_synth/lig_dom"/>
</dbReference>
<reference evidence="3" key="1">
    <citation type="submission" date="2019-02" db="EMBL/GenBank/DDBJ databases">
        <authorList>
            <person name="Li S.-H."/>
        </authorList>
    </citation>
    <scope>NUCLEOTIDE SEQUENCE</scope>
    <source>
        <strain evidence="3">IMCC14734</strain>
    </source>
</reference>
<dbReference type="Pfam" id="PF00501">
    <property type="entry name" value="AMP-binding"/>
    <property type="match status" value="1"/>
</dbReference>
<keyword evidence="4" id="KW-1185">Reference proteome</keyword>
<comment type="caution">
    <text evidence="3">The sequence shown here is derived from an EMBL/GenBank/DDBJ whole genome shotgun (WGS) entry which is preliminary data.</text>
</comment>
<dbReference type="InterPro" id="IPR025110">
    <property type="entry name" value="AMP-bd_C"/>
</dbReference>
<dbReference type="InterPro" id="IPR042099">
    <property type="entry name" value="ANL_N_sf"/>
</dbReference>
<dbReference type="Pfam" id="PF13193">
    <property type="entry name" value="AMP-binding_C"/>
    <property type="match status" value="1"/>
</dbReference>
<feature type="domain" description="AMP-binding enzyme C-terminal" evidence="2">
    <location>
        <begin position="430"/>
        <end position="504"/>
    </location>
</feature>
<dbReference type="PANTHER" id="PTHR43767">
    <property type="entry name" value="LONG-CHAIN-FATTY-ACID--COA LIGASE"/>
    <property type="match status" value="1"/>
</dbReference>
<sequence>MMAQLDDTQVYLPEIWASHARFRGNHLALVCGDDRLTWRELNSAMNCIANQLLEMGIGSGDKVAILMNNSTEMFKILFGITKAGACVVPISTLLTDQQIATLLTDSGAQVLFASADASELAQSATAKVDSLRTDGKIGYGFEATGWQDYRQWLKDAPDHEPRVRYDLGDEFNIIYSSGTTGEPKGIVQTHRARQHWSYSNALELRFTHTSIALATTSLYSNGTWFMLLPPMFVGATIVVMEKFSPREWLSVVERERVTHSFMVPTQFVATLEFPALDDHDISSLNQILSAGSPLRPDTRDAILQRITPGLFELYGFSEGFATICRPEQMDHKGSVGTPVVGFDLRIIDEEDNEVPPNQTGEIVGYGAGLMREYHNKPEITAAAIWRDERNRTFLRSGDIGKVDEDGFLYILDRKKDMILSGGFNIFPKDIETVVGQHPDVSEATVIGIPHDKWGETPLALIIAAPGATPDLDAICEWSNSQLAKTQRIHTIELRDEFPRNALGKVIKRELRTPYWSQS</sequence>
<dbReference type="InterPro" id="IPR045851">
    <property type="entry name" value="AMP-bd_C_sf"/>
</dbReference>
<dbReference type="InterPro" id="IPR050237">
    <property type="entry name" value="ATP-dep_AMP-bd_enzyme"/>
</dbReference>
<name>A0ABT3TEJ8_9GAMM</name>
<dbReference type="InterPro" id="IPR020845">
    <property type="entry name" value="AMP-binding_CS"/>
</dbReference>
<organism evidence="3 4">
    <name type="scientific">Candidatus Litorirhabdus singularis</name>
    <dbReference type="NCBI Taxonomy" id="2518993"/>
    <lineage>
        <taxon>Bacteria</taxon>
        <taxon>Pseudomonadati</taxon>
        <taxon>Pseudomonadota</taxon>
        <taxon>Gammaproteobacteria</taxon>
        <taxon>Cellvibrionales</taxon>
        <taxon>Halieaceae</taxon>
        <taxon>Candidatus Litorirhabdus</taxon>
    </lineage>
</organism>
<dbReference type="EMBL" id="SHNN01000001">
    <property type="protein sequence ID" value="MCX2980721.1"/>
    <property type="molecule type" value="Genomic_DNA"/>
</dbReference>
<dbReference type="Gene3D" id="3.30.300.30">
    <property type="match status" value="1"/>
</dbReference>
<gene>
    <name evidence="3" type="ORF">EYC98_07495</name>
</gene>
<dbReference type="SUPFAM" id="SSF56801">
    <property type="entry name" value="Acetyl-CoA synthetase-like"/>
    <property type="match status" value="1"/>
</dbReference>
<evidence type="ECO:0000313" key="3">
    <source>
        <dbReference type="EMBL" id="MCX2980721.1"/>
    </source>
</evidence>
<dbReference type="PANTHER" id="PTHR43767:SF1">
    <property type="entry name" value="NONRIBOSOMAL PEPTIDE SYNTHASE PES1 (EUROFUNG)-RELATED"/>
    <property type="match status" value="1"/>
</dbReference>